<sequence length="152" mass="15734">MSGPNRGPVSPEQNIANEIMESCAFKFGISGVAGFGLGAVFGLVMASLDFAAPVDTTQSTKLQVKATLKDMGTRSYSTAKNFAVVAAIYSGTECVIESYRAKNDLYNSMSAGCITGGILAAKAGPKATVLGCAGFAAFSTAIDYYMRSRGPD</sequence>
<evidence type="ECO:0000313" key="10">
    <source>
        <dbReference type="EMBL" id="KAJ1923862.1"/>
    </source>
</evidence>
<comment type="subcellular location">
    <subcellularLocation>
        <location evidence="1 9">Mitochondrion inner membrane</location>
        <topology evidence="1 9">Multi-pass membrane protein</topology>
    </subcellularLocation>
</comment>
<keyword evidence="9" id="KW-0653">Protein transport</keyword>
<organism evidence="10 11">
    <name type="scientific">Tieghemiomyces parasiticus</name>
    <dbReference type="NCBI Taxonomy" id="78921"/>
    <lineage>
        <taxon>Eukaryota</taxon>
        <taxon>Fungi</taxon>
        <taxon>Fungi incertae sedis</taxon>
        <taxon>Zoopagomycota</taxon>
        <taxon>Kickxellomycotina</taxon>
        <taxon>Dimargaritomycetes</taxon>
        <taxon>Dimargaritales</taxon>
        <taxon>Dimargaritaceae</taxon>
        <taxon>Tieghemiomyces</taxon>
    </lineage>
</organism>
<evidence type="ECO:0000256" key="3">
    <source>
        <dbReference type="ARBA" id="ARBA00020722"/>
    </source>
</evidence>
<dbReference type="GO" id="GO:0045039">
    <property type="term" value="P:protein insertion into mitochondrial inner membrane"/>
    <property type="evidence" value="ECO:0007669"/>
    <property type="project" value="UniProtKB-UniRule"/>
</dbReference>
<dbReference type="Proteomes" id="UP001150569">
    <property type="component" value="Unassembled WGS sequence"/>
</dbReference>
<keyword evidence="4" id="KW-0812">Transmembrane</keyword>
<keyword evidence="9" id="KW-0813">Transport</keyword>
<dbReference type="OrthoDB" id="75343at2759"/>
<dbReference type="PANTHER" id="PTHR14110">
    <property type="entry name" value="MITOCHONDRIAL IMPORT INNER MEMBRANE TRANSLOCASE SUBUNIT TIM22"/>
    <property type="match status" value="1"/>
</dbReference>
<proteinExistence type="inferred from homology"/>
<dbReference type="GO" id="GO:0030943">
    <property type="term" value="F:mitochondrion targeting sequence binding"/>
    <property type="evidence" value="ECO:0007669"/>
    <property type="project" value="TreeGrafter"/>
</dbReference>
<dbReference type="InterPro" id="IPR039175">
    <property type="entry name" value="TIM22"/>
</dbReference>
<evidence type="ECO:0000256" key="7">
    <source>
        <dbReference type="ARBA" id="ARBA00023128"/>
    </source>
</evidence>
<dbReference type="Pfam" id="PF02466">
    <property type="entry name" value="Tim17"/>
    <property type="match status" value="1"/>
</dbReference>
<evidence type="ECO:0000256" key="6">
    <source>
        <dbReference type="ARBA" id="ARBA00022989"/>
    </source>
</evidence>
<keyword evidence="5 9" id="KW-0999">Mitochondrion inner membrane</keyword>
<evidence type="ECO:0000256" key="1">
    <source>
        <dbReference type="ARBA" id="ARBA00004448"/>
    </source>
</evidence>
<evidence type="ECO:0000256" key="8">
    <source>
        <dbReference type="ARBA" id="ARBA00023136"/>
    </source>
</evidence>
<keyword evidence="11" id="KW-1185">Reference proteome</keyword>
<comment type="function">
    <text evidence="9">Essential core component of the TIM22 complex, a complex that mediates the import and insertion of multi-pass transmembrane proteins into the mitochondrial inner membrane. In the TIM22 complex, it constitutes the voltage-activated and signal-gated channel. Forms a twin-pore translocase that uses the membrane potential as external driving force in 2 voltage-dependent steps.</text>
</comment>
<dbReference type="GO" id="GO:0008320">
    <property type="term" value="F:protein transmembrane transporter activity"/>
    <property type="evidence" value="ECO:0007669"/>
    <property type="project" value="UniProtKB-UniRule"/>
</dbReference>
<comment type="caution">
    <text evidence="10">The sequence shown here is derived from an EMBL/GenBank/DDBJ whole genome shotgun (WGS) entry which is preliminary data.</text>
</comment>
<evidence type="ECO:0000313" key="11">
    <source>
        <dbReference type="Proteomes" id="UP001150569"/>
    </source>
</evidence>
<protein>
    <recommendedName>
        <fullName evidence="3 9">Mitochondrial import inner membrane translocase subunit TIM22</fullName>
    </recommendedName>
</protein>
<keyword evidence="6" id="KW-1133">Transmembrane helix</keyword>
<dbReference type="GO" id="GO:0042721">
    <property type="term" value="C:TIM22 mitochondrial import inner membrane insertion complex"/>
    <property type="evidence" value="ECO:0007669"/>
    <property type="project" value="UniProtKB-UniRule"/>
</dbReference>
<comment type="similarity">
    <text evidence="2 9">Belongs to the Tim17/Tim22/Tim23 family.</text>
</comment>
<reference evidence="10" key="1">
    <citation type="submission" date="2022-07" db="EMBL/GenBank/DDBJ databases">
        <title>Phylogenomic reconstructions and comparative analyses of Kickxellomycotina fungi.</title>
        <authorList>
            <person name="Reynolds N.K."/>
            <person name="Stajich J.E."/>
            <person name="Barry K."/>
            <person name="Grigoriev I.V."/>
            <person name="Crous P."/>
            <person name="Smith M.E."/>
        </authorList>
    </citation>
    <scope>NUCLEOTIDE SEQUENCE</scope>
    <source>
        <strain evidence="10">RSA 861</strain>
    </source>
</reference>
<evidence type="ECO:0000256" key="5">
    <source>
        <dbReference type="ARBA" id="ARBA00022792"/>
    </source>
</evidence>
<evidence type="ECO:0000256" key="4">
    <source>
        <dbReference type="ARBA" id="ARBA00022692"/>
    </source>
</evidence>
<dbReference type="EMBL" id="JANBPT010000307">
    <property type="protein sequence ID" value="KAJ1923862.1"/>
    <property type="molecule type" value="Genomic_DNA"/>
</dbReference>
<keyword evidence="9" id="KW-0811">Translocation</keyword>
<comment type="subunit">
    <text evidence="9">Component of the TIM22 complex.</text>
</comment>
<accession>A0A9W8A5U3</accession>
<name>A0A9W8A5U3_9FUNG</name>
<keyword evidence="8" id="KW-0472">Membrane</keyword>
<gene>
    <name evidence="10" type="primary">TIM22</name>
    <name evidence="10" type="ORF">IWQ60_005589</name>
</gene>
<dbReference type="AlphaFoldDB" id="A0A9W8A5U3"/>
<evidence type="ECO:0000256" key="9">
    <source>
        <dbReference type="RuleBase" id="RU367038"/>
    </source>
</evidence>
<keyword evidence="7 9" id="KW-0496">Mitochondrion</keyword>
<evidence type="ECO:0000256" key="2">
    <source>
        <dbReference type="ARBA" id="ARBA00008444"/>
    </source>
</evidence>
<dbReference type="PANTHER" id="PTHR14110:SF0">
    <property type="entry name" value="MITOCHONDRIAL IMPORT INNER MEMBRANE TRANSLOCASE SUBUNIT TIM22"/>
    <property type="match status" value="1"/>
</dbReference>